<reference evidence="1" key="1">
    <citation type="submission" date="2021-04" db="EMBL/GenBank/DDBJ databases">
        <title>Genomes of microviruses identified in yellow-bellied marmot fecal samples.</title>
        <authorList>
            <person name="Varsani A."/>
            <person name="Kraberger S."/>
            <person name="Chatterjee A."/>
            <person name="Richet C."/>
            <person name="Fontenele R.S."/>
            <person name="Schmidlin K."/>
            <person name="Blumstein D.T."/>
        </authorList>
    </citation>
    <scope>NUCLEOTIDE SEQUENCE</scope>
    <source>
        <strain evidence="1">Mar53</strain>
    </source>
</reference>
<protein>
    <submittedName>
        <fullName evidence="1">Uncharacterized protein</fullName>
    </submittedName>
</protein>
<proteinExistence type="predicted"/>
<name>A0A8F5XUC6_9VIRU</name>
<dbReference type="EMBL" id="MZ089799">
    <property type="protein sequence ID" value="QXP45099.1"/>
    <property type="molecule type" value="Genomic_DNA"/>
</dbReference>
<sequence>MKSKILSVLFKTLSYFLTALAGALSTNLIP</sequence>
<organism evidence="1">
    <name type="scientific">Microvirus mar53</name>
    <dbReference type="NCBI Taxonomy" id="2851189"/>
    <lineage>
        <taxon>Viruses</taxon>
        <taxon>Monodnaviria</taxon>
        <taxon>Sangervirae</taxon>
        <taxon>Phixviricota</taxon>
        <taxon>Malgrandaviricetes</taxon>
        <taxon>Petitvirales</taxon>
        <taxon>Microviridae</taxon>
    </lineage>
</organism>
<accession>A0A8F5XUC6</accession>
<evidence type="ECO:0000313" key="1">
    <source>
        <dbReference type="EMBL" id="QXP45099.1"/>
    </source>
</evidence>